<dbReference type="RefSeq" id="WP_344467596.1">
    <property type="nucleotide sequence ID" value="NZ_BAAANT010000027.1"/>
</dbReference>
<feature type="chain" id="PRO_5047396607" evidence="1">
    <location>
        <begin position="26"/>
        <end position="578"/>
    </location>
</feature>
<gene>
    <name evidence="2" type="ORF">GCM10009760_43780</name>
</gene>
<proteinExistence type="predicted"/>
<comment type="caution">
    <text evidence="2">The sequence shown here is derived from an EMBL/GenBank/DDBJ whole genome shotgun (WGS) entry which is preliminary data.</text>
</comment>
<evidence type="ECO:0000313" key="2">
    <source>
        <dbReference type="EMBL" id="GAA2149963.1"/>
    </source>
</evidence>
<protein>
    <submittedName>
        <fullName evidence="2">Uncharacterized protein</fullName>
    </submittedName>
</protein>
<feature type="signal peptide" evidence="1">
    <location>
        <begin position="1"/>
        <end position="25"/>
    </location>
</feature>
<sequence length="578" mass="59024">MQRFRRASLIAAGALIVGGLLPVQAAVAAGSTLQLFDPRCDVDAGEQPWTGHPFTLKAGQDYNQYCRVDITGMPSGGLRGLTASYTLSAASVAASGYTAQQLSRMITAQTTIGDAARELTTGVWPWTVNADGSMTMTGPGFDLLPEWANGNYYAPRGQLGFMFTAASALKSAVLRGQIQVSDGQGGTVQASADLDYVADGHSIPAGTAGTFQPVTPVRALDTRYAVGAPKAPVGPDSSITLQVAGQNGVPDKGVTAVVLNVTATNPTAGGFVTVYPHGQARPTASNLNFTAGQTVPNQVTVPVVDGRISLYNHAGTTDLIGDIDGYYTSDGSGSRFSTTGPSRIMDTRKAVGAPKAPVGPKGEVTLQVTGGNGVPDTGVTAVVLNVTATDTTTGGFVTVYPHGQDRPTASNLNFTAGRTVPNLVTVPVSDGKVTFYNSAGTTDLLADVAGYYSATGSVFVPTGPTRVLDSRTGVGGVGGPVWNGNIPTVAVNSWKNGVPPFGVTAVALNVTATGATEGSYVSVYGAQQTRPTASNLNFGQGQTVPNAVVTPSQGGVDFFNHSGSVDLVADLAGYFTTG</sequence>
<accession>A0ABN2ZY60</accession>
<evidence type="ECO:0000256" key="1">
    <source>
        <dbReference type="SAM" id="SignalP"/>
    </source>
</evidence>
<dbReference type="Proteomes" id="UP001422759">
    <property type="component" value="Unassembled WGS sequence"/>
</dbReference>
<organism evidence="2 3">
    <name type="scientific">Kitasatospora kazusensis</name>
    <dbReference type="NCBI Taxonomy" id="407974"/>
    <lineage>
        <taxon>Bacteria</taxon>
        <taxon>Bacillati</taxon>
        <taxon>Actinomycetota</taxon>
        <taxon>Actinomycetes</taxon>
        <taxon>Kitasatosporales</taxon>
        <taxon>Streptomycetaceae</taxon>
        <taxon>Kitasatospora</taxon>
    </lineage>
</organism>
<name>A0ABN2ZY60_9ACTN</name>
<evidence type="ECO:0000313" key="3">
    <source>
        <dbReference type="Proteomes" id="UP001422759"/>
    </source>
</evidence>
<keyword evidence="3" id="KW-1185">Reference proteome</keyword>
<reference evidence="2 3" key="1">
    <citation type="journal article" date="2019" name="Int. J. Syst. Evol. Microbiol.">
        <title>The Global Catalogue of Microorganisms (GCM) 10K type strain sequencing project: providing services to taxonomists for standard genome sequencing and annotation.</title>
        <authorList>
            <consortium name="The Broad Institute Genomics Platform"/>
            <consortium name="The Broad Institute Genome Sequencing Center for Infectious Disease"/>
            <person name="Wu L."/>
            <person name="Ma J."/>
        </authorList>
    </citation>
    <scope>NUCLEOTIDE SEQUENCE [LARGE SCALE GENOMIC DNA]</scope>
    <source>
        <strain evidence="2 3">JCM 14560</strain>
    </source>
</reference>
<keyword evidence="1" id="KW-0732">Signal</keyword>
<dbReference type="EMBL" id="BAAANT010000027">
    <property type="protein sequence ID" value="GAA2149963.1"/>
    <property type="molecule type" value="Genomic_DNA"/>
</dbReference>